<dbReference type="PROSITE" id="PS52009">
    <property type="entry name" value="GH84"/>
    <property type="match status" value="1"/>
</dbReference>
<protein>
    <submittedName>
        <fullName evidence="6">O-GlcNAcase</fullName>
    </submittedName>
</protein>
<evidence type="ECO:0000313" key="6">
    <source>
        <dbReference type="EMBL" id="RHA75207.1"/>
    </source>
</evidence>
<comment type="similarity">
    <text evidence="3">Belongs to the glycosyl hydrolase 84 family.</text>
</comment>
<dbReference type="InterPro" id="IPR013780">
    <property type="entry name" value="Glyco_hydro_b"/>
</dbReference>
<dbReference type="NCBIfam" id="NF041654">
    <property type="entry name" value="GlcNAcase"/>
    <property type="match status" value="1"/>
</dbReference>
<evidence type="ECO:0000256" key="1">
    <source>
        <dbReference type="ARBA" id="ARBA00022801"/>
    </source>
</evidence>
<reference evidence="6 7" key="1">
    <citation type="submission" date="2018-08" db="EMBL/GenBank/DDBJ databases">
        <title>A genome reference for cultivated species of the human gut microbiota.</title>
        <authorList>
            <person name="Zou Y."/>
            <person name="Xue W."/>
            <person name="Luo G."/>
        </authorList>
    </citation>
    <scope>NUCLEOTIDE SEQUENCE [LARGE SCALE GENOMIC DNA]</scope>
    <source>
        <strain evidence="6 7">AM42-38</strain>
    </source>
</reference>
<dbReference type="Gene3D" id="3.20.20.80">
    <property type="entry name" value="Glycosidases"/>
    <property type="match status" value="1"/>
</dbReference>
<dbReference type="Gene3D" id="1.20.58.460">
    <property type="entry name" value="Hyaluronidase post-catalytic domain-like"/>
    <property type="match status" value="1"/>
</dbReference>
<dbReference type="InterPro" id="IPR015882">
    <property type="entry name" value="HEX_bac_N"/>
</dbReference>
<dbReference type="InterPro" id="IPR048162">
    <property type="entry name" value="O-GlcNAcase_BT_4395-like"/>
</dbReference>
<comment type="caution">
    <text evidence="6">The sequence shown here is derived from an EMBL/GenBank/DDBJ whole genome shotgun (WGS) entry which is preliminary data.</text>
</comment>
<dbReference type="GO" id="GO:0015929">
    <property type="term" value="F:hexosaminidase activity"/>
    <property type="evidence" value="ECO:0007669"/>
    <property type="project" value="UniProtKB-ARBA"/>
</dbReference>
<dbReference type="RefSeq" id="WP_118400517.1">
    <property type="nucleotide sequence ID" value="NZ_CABJGD010000017.1"/>
</dbReference>
<dbReference type="Pfam" id="PF07555">
    <property type="entry name" value="NAGidase"/>
    <property type="match status" value="1"/>
</dbReference>
<dbReference type="Pfam" id="PF21809">
    <property type="entry name" value="Glyco_hydro_84_hel"/>
    <property type="match status" value="1"/>
</dbReference>
<dbReference type="EMBL" id="QSFT01000017">
    <property type="protein sequence ID" value="RHA75207.1"/>
    <property type="molecule type" value="Genomic_DNA"/>
</dbReference>
<evidence type="ECO:0000313" key="7">
    <source>
        <dbReference type="Proteomes" id="UP000283855"/>
    </source>
</evidence>
<accession>A0A413SZ39</accession>
<dbReference type="InterPro" id="IPR017853">
    <property type="entry name" value="GH"/>
</dbReference>
<dbReference type="AlphaFoldDB" id="A0A413SZ39"/>
<keyword evidence="2 3" id="KW-0326">Glycosidase</keyword>
<dbReference type="Pfam" id="PF02838">
    <property type="entry name" value="Glyco_hydro_20b"/>
    <property type="match status" value="1"/>
</dbReference>
<keyword evidence="1 3" id="KW-0378">Hydrolase</keyword>
<dbReference type="InterPro" id="IPR029018">
    <property type="entry name" value="Hex-like_dom2"/>
</dbReference>
<evidence type="ECO:0000256" key="3">
    <source>
        <dbReference type="PROSITE-ProRule" id="PRU01353"/>
    </source>
</evidence>
<name>A0A413SZ39_9BACT</name>
<feature type="domain" description="GH84" evidence="5">
    <location>
        <begin position="149"/>
        <end position="416"/>
    </location>
</feature>
<sequence>MRKTFLVLGLMGTLSLGSVYAQEFHLQPTPQEYQAGQDSVMVPVQYSLQAETAFRETPAFHLLNTLFPKGEGKDGFPVYVGVKGDKSVKKYVRRVPKQAEGYYLGIEKDRIVIVGADERGAYYGVQTLAQLMTLGKLPLAEVTDYPDVPYRGVVEGFYGTPWSHEARLRQLEFYGRNKMNVYLYGPKDDPYHSTPNWRKPYPAKEASQLKELVDKANENGVIFYWAIHPGQDIKWNEEDRDLLLKKFESMYQLGVRAFAVFFDDISGEGTKAEKQAELLNYLDDHFVKVKGDVEPLVMCPTEYNKSWSDVKGGYLTTLGDKLNKGIQIMWTGNRVIACIDKESMDFINPLLKRKAYIWWNFPVSDYVRDHLLMGPVYGNGLDIKDDMSAFVSNPMERAEASKIALYSVADYAWNLEKYDSNVSWKRAIRDLMPNHAAYLETFAAHNSDLGENGHGFRRDESVALQPALKSLLAAYEKNGGMDEAAYKQVAEECDKIIVAADRLLASKESRELIEEIKPWLMQFKLIGEYGREVLKMVRLQKQGGQEFVAIHDHAQALQTLMYEVDATYNQNPYQPGVKSGSKYLLPTFNSLFETSTQRYNKAAGTTLDSRAVYMPYTLSSNVKQLALLPMRQKGKGGNVSPSNEVIIWQAGGEVAVAMDYVRTLESLLVDLGTQGAEKNFRLEISADGVNWKTVDLRPVQGRTLLSAEVSGMKVLKIRFTNVSGSEQKVYFKQFRFVEQ</sequence>
<dbReference type="InterPro" id="IPR011496">
    <property type="entry name" value="O-GlcNAcase_cat"/>
</dbReference>
<feature type="signal peptide" evidence="4">
    <location>
        <begin position="1"/>
        <end position="21"/>
    </location>
</feature>
<feature type="active site" description="Proton donor" evidence="3">
    <location>
        <position position="264"/>
    </location>
</feature>
<proteinExistence type="inferred from homology"/>
<dbReference type="PANTHER" id="PTHR13170">
    <property type="entry name" value="O-GLCNACASE"/>
    <property type="match status" value="1"/>
</dbReference>
<gene>
    <name evidence="6" type="ORF">DW921_08920</name>
</gene>
<dbReference type="SUPFAM" id="SSF140657">
    <property type="entry name" value="Hyaluronidase post-catalytic domain-like"/>
    <property type="match status" value="1"/>
</dbReference>
<dbReference type="Proteomes" id="UP000283855">
    <property type="component" value="Unassembled WGS sequence"/>
</dbReference>
<feature type="chain" id="PRO_5019396832" evidence="4">
    <location>
        <begin position="22"/>
        <end position="739"/>
    </location>
</feature>
<evidence type="ECO:0000259" key="5">
    <source>
        <dbReference type="PROSITE" id="PS52009"/>
    </source>
</evidence>
<dbReference type="GO" id="GO:0005975">
    <property type="term" value="P:carbohydrate metabolic process"/>
    <property type="evidence" value="ECO:0007669"/>
    <property type="project" value="UniProtKB-ARBA"/>
</dbReference>
<dbReference type="GO" id="GO:1901135">
    <property type="term" value="P:carbohydrate derivative metabolic process"/>
    <property type="evidence" value="ECO:0007669"/>
    <property type="project" value="UniProtKB-ARBA"/>
</dbReference>
<evidence type="ECO:0000256" key="2">
    <source>
        <dbReference type="ARBA" id="ARBA00023295"/>
    </source>
</evidence>
<dbReference type="InterPro" id="IPR049478">
    <property type="entry name" value="BT_4395-like_hel"/>
</dbReference>
<dbReference type="PANTHER" id="PTHR13170:SF16">
    <property type="entry name" value="PROTEIN O-GLCNACASE"/>
    <property type="match status" value="1"/>
</dbReference>
<dbReference type="Gene3D" id="2.60.40.1180">
    <property type="entry name" value="Golgi alpha-mannosidase II"/>
    <property type="match status" value="1"/>
</dbReference>
<dbReference type="Pfam" id="PF18344">
    <property type="entry name" value="CBM32"/>
    <property type="match status" value="1"/>
</dbReference>
<dbReference type="Gene3D" id="3.30.379.10">
    <property type="entry name" value="Chitobiase/beta-hexosaminidase domain 2-like"/>
    <property type="match status" value="1"/>
</dbReference>
<dbReference type="SUPFAM" id="SSF55545">
    <property type="entry name" value="beta-N-acetylhexosaminidase-like domain"/>
    <property type="match status" value="1"/>
</dbReference>
<dbReference type="InterPro" id="IPR051822">
    <property type="entry name" value="Glycosyl_Hydrolase_84"/>
</dbReference>
<evidence type="ECO:0000256" key="4">
    <source>
        <dbReference type="SAM" id="SignalP"/>
    </source>
</evidence>
<keyword evidence="4" id="KW-0732">Signal</keyword>
<organism evidence="6 7">
    <name type="scientific">Phocaeicola coprophilus</name>
    <dbReference type="NCBI Taxonomy" id="387090"/>
    <lineage>
        <taxon>Bacteria</taxon>
        <taxon>Pseudomonadati</taxon>
        <taxon>Bacteroidota</taxon>
        <taxon>Bacteroidia</taxon>
        <taxon>Bacteroidales</taxon>
        <taxon>Bacteroidaceae</taxon>
        <taxon>Phocaeicola</taxon>
    </lineage>
</organism>
<dbReference type="SUPFAM" id="SSF51445">
    <property type="entry name" value="(Trans)glycosidases"/>
    <property type="match status" value="1"/>
</dbReference>